<accession>A0A1S0TLZ7</accession>
<dbReference type="GeneID" id="9949488"/>
<evidence type="ECO:0000313" key="3">
    <source>
        <dbReference type="EMBL" id="EFO16479.1"/>
    </source>
</evidence>
<evidence type="ECO:0000256" key="1">
    <source>
        <dbReference type="PROSITE-ProRule" id="PRU00122"/>
    </source>
</evidence>
<dbReference type="PROSITE" id="PS50025">
    <property type="entry name" value="LAM_G_DOMAIN"/>
    <property type="match status" value="1"/>
</dbReference>
<comment type="caution">
    <text evidence="1">Lacks conserved residue(s) required for the propagation of feature annotation.</text>
</comment>
<proteinExistence type="predicted"/>
<evidence type="ECO:0000259" key="2">
    <source>
        <dbReference type="PROSITE" id="PS50025"/>
    </source>
</evidence>
<protein>
    <recommendedName>
        <fullName evidence="2">Laminin G domain-containing protein</fullName>
    </recommendedName>
</protein>
<name>A0A1S0TLZ7_LOALO</name>
<dbReference type="InParanoid" id="A0A1S0TLZ7"/>
<dbReference type="OrthoDB" id="10055367at2759"/>
<dbReference type="AlphaFoldDB" id="A0A1S0TLZ7"/>
<sequence>MIIDDGAPITGSSFGIVAMLNVDSDIYIGGVPDLDSMTGGLHEKNFVGCIGDIAFNGVKMDLMANAIDGRNVKPCDQWMTKKKWLRNDEER</sequence>
<dbReference type="CTD" id="9949488"/>
<dbReference type="RefSeq" id="XP_003147590.1">
    <property type="nucleotide sequence ID" value="XM_003147542.1"/>
</dbReference>
<dbReference type="InterPro" id="IPR001791">
    <property type="entry name" value="Laminin_G"/>
</dbReference>
<dbReference type="Pfam" id="PF02210">
    <property type="entry name" value="Laminin_G_2"/>
    <property type="match status" value="1"/>
</dbReference>
<feature type="domain" description="Laminin G" evidence="2">
    <location>
        <begin position="1"/>
        <end position="75"/>
    </location>
</feature>
<dbReference type="KEGG" id="loa:LOAG_12028"/>
<dbReference type="SUPFAM" id="SSF49899">
    <property type="entry name" value="Concanavalin A-like lectins/glucanases"/>
    <property type="match status" value="1"/>
</dbReference>
<reference evidence="3" key="1">
    <citation type="submission" date="2012-04" db="EMBL/GenBank/DDBJ databases">
        <title>The Genome Sequence of Loa loa.</title>
        <authorList>
            <consortium name="The Broad Institute Genome Sequencing Platform"/>
            <consortium name="Broad Institute Genome Sequencing Center for Infectious Disease"/>
            <person name="Nutman T.B."/>
            <person name="Fink D.L."/>
            <person name="Russ C."/>
            <person name="Young S."/>
            <person name="Zeng Q."/>
            <person name="Gargeya S."/>
            <person name="Alvarado L."/>
            <person name="Berlin A."/>
            <person name="Chapman S.B."/>
            <person name="Chen Z."/>
            <person name="Freedman E."/>
            <person name="Gellesch M."/>
            <person name="Goldberg J."/>
            <person name="Griggs A."/>
            <person name="Gujja S."/>
            <person name="Heilman E.R."/>
            <person name="Heiman D."/>
            <person name="Howarth C."/>
            <person name="Mehta T."/>
            <person name="Neiman D."/>
            <person name="Pearson M."/>
            <person name="Roberts A."/>
            <person name="Saif S."/>
            <person name="Shea T."/>
            <person name="Shenoy N."/>
            <person name="Sisk P."/>
            <person name="Stolte C."/>
            <person name="Sykes S."/>
            <person name="White J."/>
            <person name="Yandava C."/>
            <person name="Haas B."/>
            <person name="Henn M.R."/>
            <person name="Nusbaum C."/>
            <person name="Birren B."/>
        </authorList>
    </citation>
    <scope>NUCLEOTIDE SEQUENCE [LARGE SCALE GENOMIC DNA]</scope>
</reference>
<dbReference type="CDD" id="cd00110">
    <property type="entry name" value="LamG"/>
    <property type="match status" value="1"/>
</dbReference>
<dbReference type="OMA" id="DMMANAI"/>
<dbReference type="Gene3D" id="2.60.120.200">
    <property type="match status" value="1"/>
</dbReference>
<dbReference type="EMBL" id="JH712297">
    <property type="protein sequence ID" value="EFO16479.1"/>
    <property type="molecule type" value="Genomic_DNA"/>
</dbReference>
<dbReference type="InterPro" id="IPR013320">
    <property type="entry name" value="ConA-like_dom_sf"/>
</dbReference>
<gene>
    <name evidence="3" type="ORF">LOAG_12028</name>
</gene>
<organism evidence="3">
    <name type="scientific">Loa loa</name>
    <name type="common">Eye worm</name>
    <name type="synonym">Filaria loa</name>
    <dbReference type="NCBI Taxonomy" id="7209"/>
    <lineage>
        <taxon>Eukaryota</taxon>
        <taxon>Metazoa</taxon>
        <taxon>Ecdysozoa</taxon>
        <taxon>Nematoda</taxon>
        <taxon>Chromadorea</taxon>
        <taxon>Rhabditida</taxon>
        <taxon>Spirurina</taxon>
        <taxon>Spiruromorpha</taxon>
        <taxon>Filarioidea</taxon>
        <taxon>Onchocercidae</taxon>
        <taxon>Loa</taxon>
    </lineage>
</organism>